<dbReference type="Gene3D" id="1.20.120.1810">
    <property type="match status" value="1"/>
</dbReference>
<dbReference type="GeneID" id="93712792"/>
<keyword evidence="3" id="KW-1185">Reference proteome</keyword>
<dbReference type="SUPFAM" id="SSF88946">
    <property type="entry name" value="Sigma2 domain of RNA polymerase sigma factors"/>
    <property type="match status" value="1"/>
</dbReference>
<proteinExistence type="predicted"/>
<dbReference type="RefSeq" id="WP_061804070.1">
    <property type="nucleotide sequence ID" value="NZ_FOXX01000014.1"/>
</dbReference>
<feature type="domain" description="Helix-turn-helix conjugative transposon-like" evidence="1">
    <location>
        <begin position="3"/>
        <end position="58"/>
    </location>
</feature>
<dbReference type="InterPro" id="IPR024760">
    <property type="entry name" value="HTH_dom_conjug_TS-like"/>
</dbReference>
<dbReference type="Proteomes" id="UP000182762">
    <property type="component" value="Unassembled WGS sequence"/>
</dbReference>
<dbReference type="InterPro" id="IPR013325">
    <property type="entry name" value="RNA_pol_sigma_r2"/>
</dbReference>
<evidence type="ECO:0000259" key="1">
    <source>
        <dbReference type="Pfam" id="PF12645"/>
    </source>
</evidence>
<protein>
    <submittedName>
        <fullName evidence="2">Sigma-70 region 2</fullName>
    </submittedName>
</protein>
<gene>
    <name evidence="2" type="ORF">SAMN02745910_04236</name>
</gene>
<evidence type="ECO:0000313" key="2">
    <source>
        <dbReference type="EMBL" id="SFQ84632.1"/>
    </source>
</evidence>
<organism evidence="2 3">
    <name type="scientific">Priestia endophytica DSM 13796</name>
    <dbReference type="NCBI Taxonomy" id="1121089"/>
    <lineage>
        <taxon>Bacteria</taxon>
        <taxon>Bacillati</taxon>
        <taxon>Bacillota</taxon>
        <taxon>Bacilli</taxon>
        <taxon>Bacillales</taxon>
        <taxon>Bacillaceae</taxon>
        <taxon>Priestia</taxon>
    </lineage>
</organism>
<sequence>MEHLILEALNGQEDSKQKLIERFHPLIIKYARTLTHMELEDAIQELSIVFLKAIDKFEVRQ</sequence>
<name>A0A1I6BUL4_9BACI</name>
<reference evidence="2 3" key="1">
    <citation type="submission" date="2016-10" db="EMBL/GenBank/DDBJ databases">
        <authorList>
            <person name="Varghese N."/>
            <person name="Submissions S."/>
        </authorList>
    </citation>
    <scope>NUCLEOTIDE SEQUENCE [LARGE SCALE GENOMIC DNA]</scope>
    <source>
        <strain evidence="2 3">DSM 13796</strain>
    </source>
</reference>
<accession>A0A1I6BUL4</accession>
<comment type="caution">
    <text evidence="2">The sequence shown here is derived from an EMBL/GenBank/DDBJ whole genome shotgun (WGS) entry which is preliminary data.</text>
</comment>
<dbReference type="Pfam" id="PF12645">
    <property type="entry name" value="HTH_16"/>
    <property type="match status" value="1"/>
</dbReference>
<dbReference type="EMBL" id="FOXX01000014">
    <property type="protein sequence ID" value="SFQ84632.1"/>
    <property type="molecule type" value="Genomic_DNA"/>
</dbReference>
<evidence type="ECO:0000313" key="3">
    <source>
        <dbReference type="Proteomes" id="UP000182762"/>
    </source>
</evidence>